<feature type="compositionally biased region" description="Basic residues" evidence="1">
    <location>
        <begin position="109"/>
        <end position="120"/>
    </location>
</feature>
<sequence length="157" mass="17989">MAEFVVLQDSTAYNVILGRKTIKEFSATVLIKFLVMKYEADSSKGGSDSRSEITECQIRPSVKARQHQASIGRLAPTPRDNERTFNIHVGSRLLPDIGICNLDDPNPKLPRKIRPSRRPQRGQENKKRSRQIRRDLRAVIQKRYRFTTAEILEPDTS</sequence>
<accession>A0ABU6VIL6</accession>
<feature type="region of interest" description="Disordered" evidence="1">
    <location>
        <begin position="60"/>
        <end position="82"/>
    </location>
</feature>
<dbReference type="Proteomes" id="UP001341840">
    <property type="component" value="Unassembled WGS sequence"/>
</dbReference>
<organism evidence="2 3">
    <name type="scientific">Stylosanthes scabra</name>
    <dbReference type="NCBI Taxonomy" id="79078"/>
    <lineage>
        <taxon>Eukaryota</taxon>
        <taxon>Viridiplantae</taxon>
        <taxon>Streptophyta</taxon>
        <taxon>Embryophyta</taxon>
        <taxon>Tracheophyta</taxon>
        <taxon>Spermatophyta</taxon>
        <taxon>Magnoliopsida</taxon>
        <taxon>eudicotyledons</taxon>
        <taxon>Gunneridae</taxon>
        <taxon>Pentapetalae</taxon>
        <taxon>rosids</taxon>
        <taxon>fabids</taxon>
        <taxon>Fabales</taxon>
        <taxon>Fabaceae</taxon>
        <taxon>Papilionoideae</taxon>
        <taxon>50 kb inversion clade</taxon>
        <taxon>dalbergioids sensu lato</taxon>
        <taxon>Dalbergieae</taxon>
        <taxon>Pterocarpus clade</taxon>
        <taxon>Stylosanthes</taxon>
    </lineage>
</organism>
<evidence type="ECO:0000256" key="1">
    <source>
        <dbReference type="SAM" id="MobiDB-lite"/>
    </source>
</evidence>
<comment type="caution">
    <text evidence="2">The sequence shown here is derived from an EMBL/GenBank/DDBJ whole genome shotgun (WGS) entry which is preliminary data.</text>
</comment>
<evidence type="ECO:0000313" key="2">
    <source>
        <dbReference type="EMBL" id="MED6171798.1"/>
    </source>
</evidence>
<proteinExistence type="predicted"/>
<name>A0ABU6VIL6_9FABA</name>
<protein>
    <submittedName>
        <fullName evidence="2">Uncharacterized protein</fullName>
    </submittedName>
</protein>
<reference evidence="2 3" key="1">
    <citation type="journal article" date="2023" name="Plants (Basel)">
        <title>Bridging the Gap: Combining Genomics and Transcriptomics Approaches to Understand Stylosanthes scabra, an Orphan Legume from the Brazilian Caatinga.</title>
        <authorList>
            <person name="Ferreira-Neto J.R.C."/>
            <person name="da Silva M.D."/>
            <person name="Binneck E."/>
            <person name="de Melo N.F."/>
            <person name="da Silva R.H."/>
            <person name="de Melo A.L.T.M."/>
            <person name="Pandolfi V."/>
            <person name="Bustamante F.O."/>
            <person name="Brasileiro-Vidal A.C."/>
            <person name="Benko-Iseppon A.M."/>
        </authorList>
    </citation>
    <scope>NUCLEOTIDE SEQUENCE [LARGE SCALE GENOMIC DNA]</scope>
    <source>
        <tissue evidence="2">Leaves</tissue>
    </source>
</reference>
<evidence type="ECO:0000313" key="3">
    <source>
        <dbReference type="Proteomes" id="UP001341840"/>
    </source>
</evidence>
<feature type="region of interest" description="Disordered" evidence="1">
    <location>
        <begin position="104"/>
        <end position="134"/>
    </location>
</feature>
<keyword evidence="3" id="KW-1185">Reference proteome</keyword>
<dbReference type="EMBL" id="JASCZI010151296">
    <property type="protein sequence ID" value="MED6171798.1"/>
    <property type="molecule type" value="Genomic_DNA"/>
</dbReference>
<gene>
    <name evidence="2" type="ORF">PIB30_044152</name>
</gene>
<feature type="compositionally biased region" description="Basic and acidic residues" evidence="1">
    <location>
        <begin position="121"/>
        <end position="134"/>
    </location>
</feature>